<dbReference type="AlphaFoldDB" id="A0A934W158"/>
<proteinExistence type="predicted"/>
<accession>A0A934W158</accession>
<protein>
    <submittedName>
        <fullName evidence="2">Uncharacterized protein</fullName>
    </submittedName>
</protein>
<feature type="transmembrane region" description="Helical" evidence="1">
    <location>
        <begin position="30"/>
        <end position="47"/>
    </location>
</feature>
<sequence>MLTLKLILVPLALLCVSLFSQWWGPRVAGWLAGLPIIAGPILFLLVLTNGPEFGAQAATLALAATLSSEMFNIAYARSCRRYGWPIAWLFGIGAWLATAVCLATLPATLPFATMAALFSVVFGFSLLPRGTVILPQVTVAKGQLLARMIAGTVLSFTVVSLSAGIGARWSGLLSVFPLISCIMSVSCHKAYGPEFVVTLLRGMVWGRFSFSAFCLCLSLTLQKQPVYLAFGEATLLALFIQFMTTRLIIAPVRTC</sequence>
<keyword evidence="1" id="KW-1133">Transmembrane helix</keyword>
<evidence type="ECO:0000256" key="1">
    <source>
        <dbReference type="SAM" id="Phobius"/>
    </source>
</evidence>
<evidence type="ECO:0000313" key="3">
    <source>
        <dbReference type="Proteomes" id="UP000640485"/>
    </source>
</evidence>
<keyword evidence="1" id="KW-0812">Transmembrane</keyword>
<feature type="transmembrane region" description="Helical" evidence="1">
    <location>
        <begin position="111"/>
        <end position="132"/>
    </location>
</feature>
<keyword evidence="1" id="KW-0472">Membrane</keyword>
<comment type="caution">
    <text evidence="2">The sequence shown here is derived from an EMBL/GenBank/DDBJ whole genome shotgun (WGS) entry which is preliminary data.</text>
</comment>
<reference evidence="2" key="1">
    <citation type="submission" date="2021-01" db="EMBL/GenBank/DDBJ databases">
        <title>Paracoccus amoyensis sp. nov., isolated from the surface seawater along the coast of Xiamen Island, China.</title>
        <authorList>
            <person name="Lyu L."/>
        </authorList>
    </citation>
    <scope>NUCLEOTIDE SEQUENCE</scope>
    <source>
        <strain evidence="2">MJ17</strain>
    </source>
</reference>
<dbReference type="RefSeq" id="WP_200688597.1">
    <property type="nucleotide sequence ID" value="NZ_JAEPRQ010000008.1"/>
</dbReference>
<feature type="transmembrane region" description="Helical" evidence="1">
    <location>
        <begin position="6"/>
        <end position="23"/>
    </location>
</feature>
<feature type="transmembrane region" description="Helical" evidence="1">
    <location>
        <begin position="204"/>
        <end position="221"/>
    </location>
</feature>
<feature type="transmembrane region" description="Helical" evidence="1">
    <location>
        <begin position="227"/>
        <end position="249"/>
    </location>
</feature>
<gene>
    <name evidence="2" type="ORF">JJJ17_17095</name>
</gene>
<organism evidence="2 3">
    <name type="scientific">Paracoccus caeni</name>
    <dbReference type="NCBI Taxonomy" id="657651"/>
    <lineage>
        <taxon>Bacteria</taxon>
        <taxon>Pseudomonadati</taxon>
        <taxon>Pseudomonadota</taxon>
        <taxon>Alphaproteobacteria</taxon>
        <taxon>Rhodobacterales</taxon>
        <taxon>Paracoccaceae</taxon>
        <taxon>Paracoccus</taxon>
    </lineage>
</organism>
<evidence type="ECO:0000313" key="2">
    <source>
        <dbReference type="EMBL" id="MBK4217650.1"/>
    </source>
</evidence>
<dbReference type="EMBL" id="JAEPRQ010000008">
    <property type="protein sequence ID" value="MBK4217650.1"/>
    <property type="molecule type" value="Genomic_DNA"/>
</dbReference>
<feature type="transmembrane region" description="Helical" evidence="1">
    <location>
        <begin position="86"/>
        <end position="105"/>
    </location>
</feature>
<name>A0A934W158_9RHOB</name>
<feature type="transmembrane region" description="Helical" evidence="1">
    <location>
        <begin position="144"/>
        <end position="165"/>
    </location>
</feature>
<keyword evidence="3" id="KW-1185">Reference proteome</keyword>
<dbReference type="Proteomes" id="UP000640485">
    <property type="component" value="Unassembled WGS sequence"/>
</dbReference>